<name>A0AAI8W0N7_9PEZI</name>
<dbReference type="EMBL" id="CAUWAG010000020">
    <property type="protein sequence ID" value="CAJ2514070.1"/>
    <property type="molecule type" value="Genomic_DNA"/>
</dbReference>
<gene>
    <name evidence="3" type="ORF">KHLLAP_LOCUS14538</name>
</gene>
<comment type="caution">
    <text evidence="3">The sequence shown here is derived from an EMBL/GenBank/DDBJ whole genome shotgun (WGS) entry which is preliminary data.</text>
</comment>
<keyword evidence="4" id="KW-1185">Reference proteome</keyword>
<keyword evidence="2" id="KW-0732">Signal</keyword>
<evidence type="ECO:0000256" key="2">
    <source>
        <dbReference type="SAM" id="SignalP"/>
    </source>
</evidence>
<evidence type="ECO:0000313" key="3">
    <source>
        <dbReference type="EMBL" id="CAJ2514070.1"/>
    </source>
</evidence>
<evidence type="ECO:0000313" key="4">
    <source>
        <dbReference type="Proteomes" id="UP001295740"/>
    </source>
</evidence>
<feature type="compositionally biased region" description="Polar residues" evidence="1">
    <location>
        <begin position="344"/>
        <end position="355"/>
    </location>
</feature>
<feature type="signal peptide" evidence="2">
    <location>
        <begin position="1"/>
        <end position="21"/>
    </location>
</feature>
<dbReference type="Proteomes" id="UP001295740">
    <property type="component" value="Unassembled WGS sequence"/>
</dbReference>
<feature type="region of interest" description="Disordered" evidence="1">
    <location>
        <begin position="344"/>
        <end position="363"/>
    </location>
</feature>
<protein>
    <submittedName>
        <fullName evidence="3">Uu.00g021890.m01.CDS01</fullName>
    </submittedName>
</protein>
<dbReference type="AlphaFoldDB" id="A0AAI8W0N7"/>
<feature type="compositionally biased region" description="Polar residues" evidence="1">
    <location>
        <begin position="190"/>
        <end position="201"/>
    </location>
</feature>
<feature type="chain" id="PRO_5042527494" evidence="2">
    <location>
        <begin position="22"/>
        <end position="519"/>
    </location>
</feature>
<reference evidence="3" key="1">
    <citation type="submission" date="2023-10" db="EMBL/GenBank/DDBJ databases">
        <authorList>
            <person name="Hackl T."/>
        </authorList>
    </citation>
    <scope>NUCLEOTIDE SEQUENCE</scope>
</reference>
<accession>A0AAI8W0N7</accession>
<proteinExistence type="predicted"/>
<evidence type="ECO:0000256" key="1">
    <source>
        <dbReference type="SAM" id="MobiDB-lite"/>
    </source>
</evidence>
<organism evidence="3 4">
    <name type="scientific">Anthostomella pinea</name>
    <dbReference type="NCBI Taxonomy" id="933095"/>
    <lineage>
        <taxon>Eukaryota</taxon>
        <taxon>Fungi</taxon>
        <taxon>Dikarya</taxon>
        <taxon>Ascomycota</taxon>
        <taxon>Pezizomycotina</taxon>
        <taxon>Sordariomycetes</taxon>
        <taxon>Xylariomycetidae</taxon>
        <taxon>Xylariales</taxon>
        <taxon>Xylariaceae</taxon>
        <taxon>Anthostomella</taxon>
    </lineage>
</organism>
<sequence>MRNPATILLAFAAVPALGAVAGRGGKGNEPEDQSLNPSNLAAILKSHLPAKCEDLPCLAGAGGDATCKSAGCGDGGCLHHPAEKWSLNWGGCAKKGDETLATNLAEQADEDARVWLQPQENGGAGFDKPLEQCAKIKCTGVGPSEDCAREGCGNVCYRDPKLEGLHKGICGVAVKNGALDKAKVHKRTSHGQQQPRDQSPNEYDKDDIVRALKSYLPAKCEDVPCPLDSHSSSNACYDAGCGGRACVPHPAESKLGSGRCAQENDNDDKAAQEDLVKMTESDASKWANDVDLEPLEQCAAQACTKLGASSDCDSVMCGKVCYVDPDAKNPNHGRCAVLPGKNGSGTSKLASTSGTAKARLGGRDQTPNYDRILAILKKNLPQKCEDVPCRLKNKNPPENFDLGCKNAGCNPQGCIWHPKETVANPAWGRCAAGSMGPEATGLVPYAEEDARKWADDKDIEPLEQCADVKCSLVGVSYECNLAMCGKVCYKAEDTHHGRCVPEMDEGSTWGNVKSWLGLS</sequence>
<feature type="region of interest" description="Disordered" evidence="1">
    <location>
        <begin position="182"/>
        <end position="204"/>
    </location>
</feature>